<evidence type="ECO:0000313" key="2">
    <source>
        <dbReference type="Proteomes" id="UP000007502"/>
    </source>
</evidence>
<accession>F1D1J9</accession>
<dbReference type="KEGG" id="vg:10228656"/>
<sequence length="519" mass="59338">MNIDYSNAFSKKLVTTENENKHDVGEKRENVFIRDESDNPLFREIQVDDISKLIRPETVFYADFDMPVYQIASNLEEKRIKATCKSDPSIVIDCKGVREFKGLGKKIADSSELGVLNLKRSVEGLQPLSADDFDIIQYQNLNMNEDKAFETAKIQVYKKLKEYRLQYNIPKVIPVLGEGESFRESYPTCRRYKGNRQETLRPLLLKKLRQWVINDLGGIMTTDTHNGKLVECDDKVEMFAAQGYQHYRKHGWFNIGIISGDKDSLNSPKLIINADRYHGSDKSKQGKLRFPKPMLIEATDRCCGDLELISKTDSKSNTSQEVKGYGFKFLMFQAFLGLDSADNYDALSHLGKDIGFGVSSAYKVLKPCETAQECLQACIDVFAEKLPYGVQYTDHMGVDHDIDTATYMDIYFKVAYMLRSVNDTMDFYKLCEAFKVDTSKIIDNNKLSPPQRTFAPKEETLLEIKSLIETIVSEDMKGFKQLKSTEKNDVFDVIKGKLEGIDWESFYEMQQSEKGDLNG</sequence>
<proteinExistence type="predicted"/>
<gene>
    <name evidence="1" type="primary">ORF176</name>
</gene>
<keyword evidence="2" id="KW-1185">Reference proteome</keyword>
<dbReference type="OrthoDB" id="4028at10239"/>
<dbReference type="EMBL" id="HQ641347">
    <property type="protein sequence ID" value="ADX87993.1"/>
    <property type="molecule type" value="Genomic_DNA"/>
</dbReference>
<evidence type="ECO:0000313" key="1">
    <source>
        <dbReference type="EMBL" id="ADX87993.1"/>
    </source>
</evidence>
<organism evidence="1 2">
    <name type="scientific">Vibrio phage ICP1</name>
    <dbReference type="NCBI Taxonomy" id="979525"/>
    <lineage>
        <taxon>Viruses</taxon>
        <taxon>Duplodnaviria</taxon>
        <taxon>Heunggongvirae</taxon>
        <taxon>Uroviricota</taxon>
        <taxon>Caudoviricetes</taxon>
        <taxon>Mohonavirus</taxon>
        <taxon>Mohonavirus ICP1</taxon>
    </lineage>
</organism>
<dbReference type="GeneID" id="10228656"/>
<protein>
    <submittedName>
        <fullName evidence="1">Putative exodeoxyribonuclease</fullName>
    </submittedName>
</protein>
<dbReference type="Proteomes" id="UP000007502">
    <property type="component" value="Segment"/>
</dbReference>
<reference evidence="1 2" key="1">
    <citation type="journal article" date="2011" name="MBio">
        <title>Evidence of a dominant lineage of Vibrio cholerae-specific lytic bacteriophages shed by cholera patients over a 10-year period in Dhaka, Bangladesh.</title>
        <authorList>
            <person name="Seed K.D."/>
            <person name="Bodi K.L."/>
            <person name="Kropinski A.M."/>
            <person name="Ackermann H.W."/>
            <person name="Calderwood S.B."/>
            <person name="Qadri F."/>
            <person name="Camilli A."/>
        </authorList>
    </citation>
    <scope>NUCLEOTIDE SEQUENCE [LARGE SCALE GENOMIC DNA]</scope>
</reference>
<name>F1D1J9_9CAUD</name>
<dbReference type="RefSeq" id="YP_004251118.1">
    <property type="nucleotide sequence ID" value="NC_015157.1"/>
</dbReference>